<accession>A0A183KFY1</accession>
<keyword evidence="1 2" id="KW-0344">Guanine-nucleotide releasing factor</keyword>
<dbReference type="AlphaFoldDB" id="A0A183KFY1"/>
<dbReference type="Pfam" id="PF00617">
    <property type="entry name" value="RasGEF"/>
    <property type="match status" value="1"/>
</dbReference>
<dbReference type="PANTHER" id="PTHR23113">
    <property type="entry name" value="GUANINE NUCLEOTIDE EXCHANGE FACTOR"/>
    <property type="match status" value="1"/>
</dbReference>
<reference evidence="6" key="1">
    <citation type="submission" date="2016-06" db="UniProtKB">
        <authorList>
            <consortium name="WormBaseParasite"/>
        </authorList>
    </citation>
    <scope>IDENTIFICATION</scope>
</reference>
<dbReference type="InterPro" id="IPR001895">
    <property type="entry name" value="RASGEF_cat_dom"/>
</dbReference>
<gene>
    <name evidence="4" type="ORF">SCUD_LOCUS13927</name>
</gene>
<dbReference type="InterPro" id="IPR036964">
    <property type="entry name" value="RASGEF_cat_dom_sf"/>
</dbReference>
<dbReference type="GO" id="GO:0005886">
    <property type="term" value="C:plasma membrane"/>
    <property type="evidence" value="ECO:0007669"/>
    <property type="project" value="TreeGrafter"/>
</dbReference>
<organism evidence="6">
    <name type="scientific">Schistosoma curassoni</name>
    <dbReference type="NCBI Taxonomy" id="6186"/>
    <lineage>
        <taxon>Eukaryota</taxon>
        <taxon>Metazoa</taxon>
        <taxon>Spiralia</taxon>
        <taxon>Lophotrochozoa</taxon>
        <taxon>Platyhelminthes</taxon>
        <taxon>Trematoda</taxon>
        <taxon>Digenea</taxon>
        <taxon>Strigeidida</taxon>
        <taxon>Schistosomatoidea</taxon>
        <taxon>Schistosomatidae</taxon>
        <taxon>Schistosoma</taxon>
    </lineage>
</organism>
<protein>
    <submittedName>
        <fullName evidence="6">Ras-GEF domain-containing protein</fullName>
    </submittedName>
</protein>
<evidence type="ECO:0000313" key="6">
    <source>
        <dbReference type="WBParaSite" id="SCUD_0001393001-mRNA-1"/>
    </source>
</evidence>
<keyword evidence="5" id="KW-1185">Reference proteome</keyword>
<dbReference type="InterPro" id="IPR008937">
    <property type="entry name" value="Ras-like_GEF"/>
</dbReference>
<evidence type="ECO:0000256" key="1">
    <source>
        <dbReference type="ARBA" id="ARBA00022658"/>
    </source>
</evidence>
<dbReference type="Proteomes" id="UP000279833">
    <property type="component" value="Unassembled WGS sequence"/>
</dbReference>
<dbReference type="EMBL" id="UZAK01036274">
    <property type="protein sequence ID" value="VDP54661.1"/>
    <property type="molecule type" value="Genomic_DNA"/>
</dbReference>
<reference evidence="4 5" key="2">
    <citation type="submission" date="2018-11" db="EMBL/GenBank/DDBJ databases">
        <authorList>
            <consortium name="Pathogen Informatics"/>
        </authorList>
    </citation>
    <scope>NUCLEOTIDE SEQUENCE [LARGE SCALE GENOMIC DNA]</scope>
    <source>
        <strain evidence="4">Dakar</strain>
        <strain evidence="5">Dakar, Senegal</strain>
    </source>
</reference>
<name>A0A183KFY1_9TREM</name>
<dbReference type="GO" id="GO:0005085">
    <property type="term" value="F:guanyl-nucleotide exchange factor activity"/>
    <property type="evidence" value="ECO:0007669"/>
    <property type="project" value="UniProtKB-KW"/>
</dbReference>
<feature type="domain" description="Ras-GEF" evidence="3">
    <location>
        <begin position="1"/>
        <end position="129"/>
    </location>
</feature>
<proteinExistence type="predicted"/>
<dbReference type="GO" id="GO:0007265">
    <property type="term" value="P:Ras protein signal transduction"/>
    <property type="evidence" value="ECO:0007669"/>
    <property type="project" value="TreeGrafter"/>
</dbReference>
<evidence type="ECO:0000313" key="4">
    <source>
        <dbReference type="EMBL" id="VDP54661.1"/>
    </source>
</evidence>
<dbReference type="WBParaSite" id="SCUD_0001393001-mRNA-1">
    <property type="protein sequence ID" value="SCUD_0001393001-mRNA-1"/>
    <property type="gene ID" value="SCUD_0001393001"/>
</dbReference>
<evidence type="ECO:0000313" key="5">
    <source>
        <dbReference type="Proteomes" id="UP000279833"/>
    </source>
</evidence>
<dbReference type="SUPFAM" id="SSF48366">
    <property type="entry name" value="Ras GEF"/>
    <property type="match status" value="1"/>
</dbReference>
<evidence type="ECO:0000256" key="2">
    <source>
        <dbReference type="PROSITE-ProRule" id="PRU00168"/>
    </source>
</evidence>
<dbReference type="Gene3D" id="1.10.840.10">
    <property type="entry name" value="Ras guanine-nucleotide exchange factors catalytic domain"/>
    <property type="match status" value="1"/>
</dbReference>
<dbReference type="InterPro" id="IPR023578">
    <property type="entry name" value="Ras_GEF_dom_sf"/>
</dbReference>
<dbReference type="PROSITE" id="PS50009">
    <property type="entry name" value="RASGEF_CAT"/>
    <property type="match status" value="1"/>
</dbReference>
<sequence length="129" mass="14637">MWSILAVTTTSAFSASDGMLSGPAALEFYTLKWNSKEKLQYAPNIVASTRWFNQKLVDLNNFSSGMAIVSALHMQCIHRLNATWSNLSSRDRHIFRKLSDLFSQEENFVNLRSAVDNSRLPCIPYLGKF</sequence>
<dbReference type="STRING" id="6186.A0A183KFY1"/>
<dbReference type="PANTHER" id="PTHR23113:SF368">
    <property type="entry name" value="CELL DIVISION CONTROL PROTEIN 25"/>
    <property type="match status" value="1"/>
</dbReference>
<evidence type="ECO:0000259" key="3">
    <source>
        <dbReference type="PROSITE" id="PS50009"/>
    </source>
</evidence>